<protein>
    <submittedName>
        <fullName evidence="1">Uncharacterized protein</fullName>
    </submittedName>
</protein>
<evidence type="ECO:0000313" key="2">
    <source>
        <dbReference type="Proteomes" id="UP000018211"/>
    </source>
</evidence>
<proteinExistence type="predicted"/>
<dbReference type="AlphaFoldDB" id="A0AAV2VW90"/>
<reference evidence="1 2" key="1">
    <citation type="journal article" date="2013" name="ISME J.">
        <title>Comparative genomics of pathogenic lineages of Vibrio nigripulchritudo identifies virulence-associated traits.</title>
        <authorList>
            <person name="Goudenege D."/>
            <person name="Labreuche Y."/>
            <person name="Krin E."/>
            <person name="Ansquer D."/>
            <person name="Mangenot S."/>
            <person name="Calteau A."/>
            <person name="Medigue C."/>
            <person name="Mazel D."/>
            <person name="Polz M.F."/>
            <person name="Le Roux F."/>
        </authorList>
    </citation>
    <scope>NUCLEOTIDE SEQUENCE [LARGE SCALE GENOMIC DNA]</scope>
    <source>
        <strain evidence="1 2">SOn1</strain>
    </source>
</reference>
<name>A0AAV2VW90_9VIBR</name>
<comment type="caution">
    <text evidence="1">The sequence shown here is derived from an EMBL/GenBank/DDBJ whole genome shotgun (WGS) entry which is preliminary data.</text>
</comment>
<accession>A0AAV2VW90</accession>
<dbReference type="Proteomes" id="UP000018211">
    <property type="component" value="Unassembled WGS sequence"/>
</dbReference>
<dbReference type="RefSeq" id="WP_022613275.1">
    <property type="nucleotide sequence ID" value="NZ_LK391965.1"/>
</dbReference>
<sequence>MSKKTDKFERDVASSVTVGESLPNEIPKWMLDIGIRPGAKVTSIDAQGAQGGKTDILIKLSDGSPIKISAKMSSADYFGNWYSHSRILRDFGVRAFENLTKDCTKWANEWVKSPTASFFVGVSICFGKRSGKTAREFTEVFDYKDIVKIVAGTGQGNSVANCLLVSNKVPNNLIDLITKLKPINNEVIQTLSRNFKVVYRPINPKTEGSNRSKCTYTQFRPKKRLNKMTQVDTLDELIKLGRFEVIQPNGLNHNRLIENLKAFNINIPKKR</sequence>
<gene>
    <name evidence="1" type="ORF">VIBNISOn1_730038</name>
</gene>
<organism evidence="1 2">
    <name type="scientific">Vibrio nigripulchritudo SOn1</name>
    <dbReference type="NCBI Taxonomy" id="1238450"/>
    <lineage>
        <taxon>Bacteria</taxon>
        <taxon>Pseudomonadati</taxon>
        <taxon>Pseudomonadota</taxon>
        <taxon>Gammaproteobacteria</taxon>
        <taxon>Vibrionales</taxon>
        <taxon>Vibrionaceae</taxon>
        <taxon>Vibrio</taxon>
    </lineage>
</organism>
<evidence type="ECO:0000313" key="1">
    <source>
        <dbReference type="EMBL" id="CCO48977.1"/>
    </source>
</evidence>
<dbReference type="EMBL" id="CAOF01000168">
    <property type="protein sequence ID" value="CCO48977.1"/>
    <property type="molecule type" value="Genomic_DNA"/>
</dbReference>